<dbReference type="GO" id="GO:0008654">
    <property type="term" value="P:phospholipid biosynthetic process"/>
    <property type="evidence" value="ECO:0007669"/>
    <property type="project" value="UniProtKB-KW"/>
</dbReference>
<feature type="binding site" evidence="16">
    <location>
        <position position="73"/>
    </location>
    <ligand>
        <name>substrate</name>
    </ligand>
</feature>
<feature type="transmembrane region" description="Helical" evidence="19">
    <location>
        <begin position="60"/>
        <end position="79"/>
    </location>
</feature>
<comment type="cofactor">
    <cofactor evidence="18">
        <name>Mg(2+)</name>
        <dbReference type="ChEBI" id="CHEBI:18420"/>
    </cofactor>
    <text evidence="18">Mn(2+), Zn(2+), Cd(2+) and Co(2+) support activity to lesser extents.</text>
</comment>
<comment type="similarity">
    <text evidence="2">Belongs to the bacterial diacylglycerol kinase family.</text>
</comment>
<name>A0A1I5VW01_9BACT</name>
<accession>A0A1I5VW01</accession>
<dbReference type="AlphaFoldDB" id="A0A1I5VW01"/>
<protein>
    <submittedName>
        <fullName evidence="20">Undecaprenol kinase</fullName>
    </submittedName>
</protein>
<keyword evidence="21" id="KW-1185">Reference proteome</keyword>
<dbReference type="PANTHER" id="PTHR34299">
    <property type="entry name" value="DIACYLGLYCEROL KINASE"/>
    <property type="match status" value="1"/>
</dbReference>
<keyword evidence="13" id="KW-0594">Phospholipid biosynthesis</keyword>
<reference evidence="20 21" key="1">
    <citation type="submission" date="2016-10" db="EMBL/GenBank/DDBJ databases">
        <authorList>
            <person name="de Groot N.N."/>
        </authorList>
    </citation>
    <scope>NUCLEOTIDE SEQUENCE [LARGE SCALE GENOMIC DNA]</scope>
    <source>
        <strain evidence="20 21">DSM 28286</strain>
    </source>
</reference>
<evidence type="ECO:0000256" key="5">
    <source>
        <dbReference type="ARBA" id="ARBA00022679"/>
    </source>
</evidence>
<keyword evidence="9 17" id="KW-0067">ATP-binding</keyword>
<feature type="active site" description="Proton acceptor" evidence="15">
    <location>
        <position position="73"/>
    </location>
</feature>
<evidence type="ECO:0000256" key="6">
    <source>
        <dbReference type="ARBA" id="ARBA00022692"/>
    </source>
</evidence>
<keyword evidence="7 17" id="KW-0547">Nucleotide-binding</keyword>
<organism evidence="20 21">
    <name type="scientific">Parafilimonas terrae</name>
    <dbReference type="NCBI Taxonomy" id="1465490"/>
    <lineage>
        <taxon>Bacteria</taxon>
        <taxon>Pseudomonadati</taxon>
        <taxon>Bacteroidota</taxon>
        <taxon>Chitinophagia</taxon>
        <taxon>Chitinophagales</taxon>
        <taxon>Chitinophagaceae</taxon>
        <taxon>Parafilimonas</taxon>
    </lineage>
</organism>
<evidence type="ECO:0000256" key="11">
    <source>
        <dbReference type="ARBA" id="ARBA00023098"/>
    </source>
</evidence>
<evidence type="ECO:0000256" key="8">
    <source>
        <dbReference type="ARBA" id="ARBA00022777"/>
    </source>
</evidence>
<evidence type="ECO:0000313" key="20">
    <source>
        <dbReference type="EMBL" id="SFQ11583.1"/>
    </source>
</evidence>
<evidence type="ECO:0000256" key="2">
    <source>
        <dbReference type="ARBA" id="ARBA00005967"/>
    </source>
</evidence>
<feature type="binding site" evidence="17">
    <location>
        <begin position="98"/>
        <end position="99"/>
    </location>
    <ligand>
        <name>ATP</name>
        <dbReference type="ChEBI" id="CHEBI:30616"/>
    </ligand>
</feature>
<keyword evidence="14" id="KW-1208">Phospholipid metabolism</keyword>
<evidence type="ECO:0000256" key="14">
    <source>
        <dbReference type="ARBA" id="ARBA00023264"/>
    </source>
</evidence>
<dbReference type="Gene3D" id="1.10.287.3610">
    <property type="match status" value="1"/>
</dbReference>
<evidence type="ECO:0000313" key="21">
    <source>
        <dbReference type="Proteomes" id="UP000199031"/>
    </source>
</evidence>
<evidence type="ECO:0000256" key="17">
    <source>
        <dbReference type="PIRSR" id="PIRSR600829-3"/>
    </source>
</evidence>
<keyword evidence="11" id="KW-0443">Lipid metabolism</keyword>
<keyword evidence="18" id="KW-0460">Magnesium</keyword>
<feature type="binding site" evidence="18">
    <location>
        <position position="80"/>
    </location>
    <ligand>
        <name>a divalent metal cation</name>
        <dbReference type="ChEBI" id="CHEBI:60240"/>
    </ligand>
</feature>
<keyword evidence="12 19" id="KW-0472">Membrane</keyword>
<evidence type="ECO:0000256" key="1">
    <source>
        <dbReference type="ARBA" id="ARBA00004651"/>
    </source>
</evidence>
<dbReference type="InterPro" id="IPR033717">
    <property type="entry name" value="UDPK"/>
</dbReference>
<keyword evidence="10 19" id="KW-1133">Transmembrane helix</keyword>
<feature type="transmembrane region" description="Helical" evidence="19">
    <location>
        <begin position="100"/>
        <end position="121"/>
    </location>
</feature>
<keyword evidence="8 20" id="KW-0418">Kinase</keyword>
<evidence type="ECO:0000256" key="12">
    <source>
        <dbReference type="ARBA" id="ARBA00023136"/>
    </source>
</evidence>
<dbReference type="InterPro" id="IPR000829">
    <property type="entry name" value="DAGK"/>
</dbReference>
<comment type="subcellular location">
    <subcellularLocation>
        <location evidence="1">Cell membrane</location>
        <topology evidence="1">Multi-pass membrane protein</topology>
    </subcellularLocation>
</comment>
<dbReference type="GO" id="GO:0005524">
    <property type="term" value="F:ATP binding"/>
    <property type="evidence" value="ECO:0007669"/>
    <property type="project" value="UniProtKB-KW"/>
</dbReference>
<evidence type="ECO:0000256" key="10">
    <source>
        <dbReference type="ARBA" id="ARBA00022989"/>
    </source>
</evidence>
<dbReference type="Pfam" id="PF01219">
    <property type="entry name" value="DAGK_prokar"/>
    <property type="match status" value="1"/>
</dbReference>
<proteinExistence type="inferred from homology"/>
<evidence type="ECO:0000256" key="13">
    <source>
        <dbReference type="ARBA" id="ARBA00023209"/>
    </source>
</evidence>
<feature type="binding site" evidence="17">
    <location>
        <position position="32"/>
    </location>
    <ligand>
        <name>ATP</name>
        <dbReference type="ChEBI" id="CHEBI:30616"/>
    </ligand>
</feature>
<feature type="binding site" evidence="18">
    <location>
        <position position="32"/>
    </location>
    <ligand>
        <name>a divalent metal cation</name>
        <dbReference type="ChEBI" id="CHEBI:60240"/>
    </ligand>
</feature>
<dbReference type="RefSeq" id="WP_245751353.1">
    <property type="nucleotide sequence ID" value="NZ_FOXQ01000005.1"/>
</dbReference>
<evidence type="ECO:0000256" key="19">
    <source>
        <dbReference type="SAM" id="Phobius"/>
    </source>
</evidence>
<evidence type="ECO:0000256" key="4">
    <source>
        <dbReference type="ARBA" id="ARBA00022516"/>
    </source>
</evidence>
<dbReference type="GO" id="GO:0046872">
    <property type="term" value="F:metal ion binding"/>
    <property type="evidence" value="ECO:0007669"/>
    <property type="project" value="UniProtKB-KW"/>
</dbReference>
<dbReference type="PANTHER" id="PTHR34299:SF1">
    <property type="entry name" value="DIACYLGLYCEROL KINASE"/>
    <property type="match status" value="1"/>
</dbReference>
<evidence type="ECO:0000256" key="18">
    <source>
        <dbReference type="PIRSR" id="PIRSR600829-4"/>
    </source>
</evidence>
<dbReference type="GO" id="GO:0005886">
    <property type="term" value="C:plasma membrane"/>
    <property type="evidence" value="ECO:0007669"/>
    <property type="project" value="UniProtKB-SubCell"/>
</dbReference>
<dbReference type="InterPro" id="IPR036945">
    <property type="entry name" value="DAGK_sf"/>
</dbReference>
<evidence type="ECO:0000256" key="9">
    <source>
        <dbReference type="ARBA" id="ARBA00022840"/>
    </source>
</evidence>
<dbReference type="Proteomes" id="UP000199031">
    <property type="component" value="Unassembled WGS sequence"/>
</dbReference>
<evidence type="ECO:0000256" key="7">
    <source>
        <dbReference type="ARBA" id="ARBA00022741"/>
    </source>
</evidence>
<sequence>MMDDSQTVVYRQALNKTFAAAFSGIGYFFKTERNGKIQAAAALLAIVAAFWLHISAVEWILILFCIAAVIALEMVNTALEHLCNHVHEDYHPSIKIIKDVAAGAVLFASITSVITGLIIFIPKILPLLKS</sequence>
<dbReference type="EMBL" id="FOXQ01000005">
    <property type="protein sequence ID" value="SFQ11583.1"/>
    <property type="molecule type" value="Genomic_DNA"/>
</dbReference>
<evidence type="ECO:0000256" key="3">
    <source>
        <dbReference type="ARBA" id="ARBA00022475"/>
    </source>
</evidence>
<dbReference type="GO" id="GO:0016301">
    <property type="term" value="F:kinase activity"/>
    <property type="evidence" value="ECO:0007669"/>
    <property type="project" value="UniProtKB-KW"/>
</dbReference>
<evidence type="ECO:0000256" key="15">
    <source>
        <dbReference type="PIRSR" id="PIRSR600829-1"/>
    </source>
</evidence>
<keyword evidence="18" id="KW-0479">Metal-binding</keyword>
<gene>
    <name evidence="20" type="ORF">SAMN05444277_105216</name>
</gene>
<feature type="transmembrane region" description="Helical" evidence="19">
    <location>
        <begin position="37"/>
        <end position="54"/>
    </location>
</feature>
<evidence type="ECO:0000256" key="16">
    <source>
        <dbReference type="PIRSR" id="PIRSR600829-2"/>
    </source>
</evidence>
<dbReference type="STRING" id="1465490.SAMN05444277_105216"/>
<keyword evidence="3" id="KW-1003">Cell membrane</keyword>
<keyword evidence="6 19" id="KW-0812">Transmembrane</keyword>
<keyword evidence="5" id="KW-0808">Transferase</keyword>
<keyword evidence="4" id="KW-0444">Lipid biosynthesis</keyword>
<dbReference type="CDD" id="cd14265">
    <property type="entry name" value="UDPK_IM_like"/>
    <property type="match status" value="1"/>
</dbReference>
<feature type="binding site" evidence="17">
    <location>
        <position position="80"/>
    </location>
    <ligand>
        <name>ATP</name>
        <dbReference type="ChEBI" id="CHEBI:30616"/>
    </ligand>
</feature>